<dbReference type="Gene3D" id="3.60.60.10">
    <property type="entry name" value="Penicillin V Acylase, Chain A"/>
    <property type="match status" value="1"/>
</dbReference>
<comment type="caution">
    <text evidence="3">The sequence shown here is derived from an EMBL/GenBank/DDBJ whole genome shotgun (WGS) entry which is preliminary data.</text>
</comment>
<evidence type="ECO:0000256" key="1">
    <source>
        <dbReference type="ARBA" id="ARBA00022801"/>
    </source>
</evidence>
<protein>
    <submittedName>
        <fullName evidence="3">Linear amide C-N hydrolase</fullName>
    </submittedName>
</protein>
<evidence type="ECO:0000313" key="3">
    <source>
        <dbReference type="EMBL" id="RGI85390.1"/>
    </source>
</evidence>
<gene>
    <name evidence="3" type="ORF">DXD84_04760</name>
</gene>
<evidence type="ECO:0000259" key="2">
    <source>
        <dbReference type="Pfam" id="PF02275"/>
    </source>
</evidence>
<dbReference type="AlphaFoldDB" id="A0A3E4F7X5"/>
<dbReference type="EMBL" id="QSOI01000004">
    <property type="protein sequence ID" value="RGI85390.1"/>
    <property type="molecule type" value="Genomic_DNA"/>
</dbReference>
<organism evidence="3 4">
    <name type="scientific">Dorea formicigenerans</name>
    <dbReference type="NCBI Taxonomy" id="39486"/>
    <lineage>
        <taxon>Bacteria</taxon>
        <taxon>Bacillati</taxon>
        <taxon>Bacillota</taxon>
        <taxon>Clostridia</taxon>
        <taxon>Lachnospirales</taxon>
        <taxon>Lachnospiraceae</taxon>
        <taxon>Dorea</taxon>
    </lineage>
</organism>
<dbReference type="GO" id="GO:0016787">
    <property type="term" value="F:hydrolase activity"/>
    <property type="evidence" value="ECO:0007669"/>
    <property type="project" value="UniProtKB-KW"/>
</dbReference>
<keyword evidence="1 3" id="KW-0378">Hydrolase</keyword>
<dbReference type="RefSeq" id="WP_117494629.1">
    <property type="nucleotide sequence ID" value="NZ_QSOI01000004.1"/>
</dbReference>
<dbReference type="SUPFAM" id="SSF56235">
    <property type="entry name" value="N-terminal nucleophile aminohydrolases (Ntn hydrolases)"/>
    <property type="match status" value="1"/>
</dbReference>
<proteinExistence type="predicted"/>
<dbReference type="InterPro" id="IPR029132">
    <property type="entry name" value="CBAH/NAAA_C"/>
</dbReference>
<dbReference type="Pfam" id="PF02275">
    <property type="entry name" value="CBAH"/>
    <property type="match status" value="1"/>
</dbReference>
<feature type="domain" description="Choloylglycine hydrolase/NAAA C-terminal" evidence="2">
    <location>
        <begin position="13"/>
        <end position="132"/>
    </location>
</feature>
<reference evidence="3 4" key="1">
    <citation type="submission" date="2018-08" db="EMBL/GenBank/DDBJ databases">
        <title>A genome reference for cultivated species of the human gut microbiota.</title>
        <authorList>
            <person name="Zou Y."/>
            <person name="Xue W."/>
            <person name="Luo G."/>
        </authorList>
    </citation>
    <scope>NUCLEOTIDE SEQUENCE [LARGE SCALE GENOMIC DNA]</scope>
    <source>
        <strain evidence="3 4">TM09-19AC</strain>
    </source>
</reference>
<sequence length="231" mass="26435">MCTRFVYRGDNIITGFNFDIDIVEWNHKVINTKDCFYIGIMRPDGMRHSYHGVNRNGNVGTLLYVHGNLSGTYQDSKDCITIADLVEKFIQAEVSFDDALQILKERKIVYAADATMQAMLSDKHGRTLVVEPGIGWREDEGRYSLITNYSILAPESTRPFVVPEDDRYEKASKMLNIYGNHFTVNNAFSILQAVCQEGIWATRVSFVYSAEENAVYYVQNNNFSQIGKYEF</sequence>
<name>A0A3E4F7X5_9FIRM</name>
<accession>A0A3E4F7X5</accession>
<dbReference type="InterPro" id="IPR029055">
    <property type="entry name" value="Ntn_hydrolases_N"/>
</dbReference>
<dbReference type="Proteomes" id="UP000260664">
    <property type="component" value="Unassembled WGS sequence"/>
</dbReference>
<evidence type="ECO:0000313" key="4">
    <source>
        <dbReference type="Proteomes" id="UP000260664"/>
    </source>
</evidence>